<evidence type="ECO:0000256" key="1">
    <source>
        <dbReference type="ARBA" id="ARBA00007092"/>
    </source>
</evidence>
<evidence type="ECO:0000256" key="5">
    <source>
        <dbReference type="PIRSR" id="PIRSR604808-1"/>
    </source>
</evidence>
<feature type="active site" evidence="5">
    <location>
        <position position="109"/>
    </location>
</feature>
<proteinExistence type="inferred from homology"/>
<dbReference type="InterPro" id="IPR020847">
    <property type="entry name" value="AP_endonuclease_F1_BS"/>
</dbReference>
<evidence type="ECO:0000256" key="2">
    <source>
        <dbReference type="ARBA" id="ARBA00022723"/>
    </source>
</evidence>
<keyword evidence="4 6" id="KW-0460">Magnesium</keyword>
<feature type="binding site" evidence="6">
    <location>
        <position position="149"/>
    </location>
    <ligand>
        <name>Mg(2+)</name>
        <dbReference type="ChEBI" id="CHEBI:18420"/>
        <label>1</label>
    </ligand>
</feature>
<dbReference type="AlphaFoldDB" id="A0A4R7P1H3"/>
<keyword evidence="10" id="KW-1185">Reference proteome</keyword>
<evidence type="ECO:0000256" key="7">
    <source>
        <dbReference type="PIRSR" id="PIRSR604808-3"/>
    </source>
</evidence>
<dbReference type="OrthoDB" id="9803914at2"/>
<dbReference type="Gene3D" id="3.60.10.10">
    <property type="entry name" value="Endonuclease/exonuclease/phosphatase"/>
    <property type="match status" value="1"/>
</dbReference>
<evidence type="ECO:0000256" key="6">
    <source>
        <dbReference type="PIRSR" id="PIRSR604808-2"/>
    </source>
</evidence>
<evidence type="ECO:0000313" key="10">
    <source>
        <dbReference type="Proteomes" id="UP000295341"/>
    </source>
</evidence>
<feature type="active site" description="Proton acceptor" evidence="5">
    <location>
        <position position="249"/>
    </location>
</feature>
<feature type="binding site" evidence="6">
    <location>
        <position position="7"/>
    </location>
    <ligand>
        <name>Mg(2+)</name>
        <dbReference type="ChEBI" id="CHEBI:18420"/>
        <label>1</label>
    </ligand>
</feature>
<comment type="similarity">
    <text evidence="1">Belongs to the DNA repair enzymes AP/ExoA family.</text>
</comment>
<dbReference type="NCBIfam" id="TIGR00195">
    <property type="entry name" value="exoDNase_III"/>
    <property type="match status" value="1"/>
</dbReference>
<reference evidence="9 10" key="1">
    <citation type="submission" date="2019-03" db="EMBL/GenBank/DDBJ databases">
        <title>Genomic Encyclopedia of Type Strains, Phase IV (KMG-IV): sequencing the most valuable type-strain genomes for metagenomic binning, comparative biology and taxonomic classification.</title>
        <authorList>
            <person name="Goeker M."/>
        </authorList>
    </citation>
    <scope>NUCLEOTIDE SEQUENCE [LARGE SCALE GENOMIC DNA]</scope>
    <source>
        <strain evidence="9 10">DSM 26377</strain>
    </source>
</reference>
<dbReference type="RefSeq" id="WP_133882877.1">
    <property type="nucleotide sequence ID" value="NZ_MWIN01000007.1"/>
</dbReference>
<feature type="domain" description="Endonuclease/exonuclease/phosphatase" evidence="8">
    <location>
        <begin position="4"/>
        <end position="249"/>
    </location>
</feature>
<keyword evidence="3" id="KW-0378">Hydrolase</keyword>
<dbReference type="InterPro" id="IPR005135">
    <property type="entry name" value="Endo/exonuclease/phosphatase"/>
</dbReference>
<comment type="cofactor">
    <cofactor evidence="6">
        <name>Mg(2+)</name>
        <dbReference type="ChEBI" id="CHEBI:18420"/>
    </cofactor>
    <cofactor evidence="6">
        <name>Mn(2+)</name>
        <dbReference type="ChEBI" id="CHEBI:29035"/>
    </cofactor>
    <text evidence="6">Probably binds two magnesium or manganese ions per subunit.</text>
</comment>
<organism evidence="9 10">
    <name type="scientific">Panacagrimonas perspica</name>
    <dbReference type="NCBI Taxonomy" id="381431"/>
    <lineage>
        <taxon>Bacteria</taxon>
        <taxon>Pseudomonadati</taxon>
        <taxon>Pseudomonadota</taxon>
        <taxon>Gammaproteobacteria</taxon>
        <taxon>Nevskiales</taxon>
        <taxon>Nevskiaceae</taxon>
        <taxon>Panacagrimonas</taxon>
    </lineage>
</organism>
<feature type="site" description="Important for catalytic activity" evidence="7">
    <location>
        <position position="223"/>
    </location>
</feature>
<dbReference type="FunFam" id="3.60.10.10:FF:000026">
    <property type="entry name" value="Exodeoxyribonuclease III"/>
    <property type="match status" value="1"/>
</dbReference>
<evidence type="ECO:0000256" key="3">
    <source>
        <dbReference type="ARBA" id="ARBA00022801"/>
    </source>
</evidence>
<accession>A0A4R7P1H3</accession>
<dbReference type="Pfam" id="PF03372">
    <property type="entry name" value="Exo_endo_phos"/>
    <property type="match status" value="1"/>
</dbReference>
<feature type="binding site" evidence="6">
    <location>
        <position position="151"/>
    </location>
    <ligand>
        <name>Mg(2+)</name>
        <dbReference type="ChEBI" id="CHEBI:18420"/>
        <label>1</label>
    </ligand>
</feature>
<name>A0A4R7P1H3_9GAMM</name>
<dbReference type="EMBL" id="SOBT01000010">
    <property type="protein sequence ID" value="TDU26700.1"/>
    <property type="molecule type" value="Genomic_DNA"/>
</dbReference>
<dbReference type="PROSITE" id="PS00726">
    <property type="entry name" value="AP_NUCLEASE_F1_1"/>
    <property type="match status" value="1"/>
</dbReference>
<feature type="binding site" evidence="6">
    <location>
        <position position="35"/>
    </location>
    <ligand>
        <name>Mg(2+)</name>
        <dbReference type="ChEBI" id="CHEBI:18420"/>
        <label>1</label>
    </ligand>
</feature>
<dbReference type="GO" id="GO:0006284">
    <property type="term" value="P:base-excision repair"/>
    <property type="evidence" value="ECO:0007669"/>
    <property type="project" value="TreeGrafter"/>
</dbReference>
<dbReference type="InterPro" id="IPR004808">
    <property type="entry name" value="AP_endonuc_1"/>
</dbReference>
<keyword evidence="2 6" id="KW-0479">Metal-binding</keyword>
<keyword evidence="6" id="KW-0464">Manganese</keyword>
<dbReference type="NCBIfam" id="TIGR00633">
    <property type="entry name" value="xth"/>
    <property type="match status" value="1"/>
</dbReference>
<feature type="site" description="Interaction with DNA substrate" evidence="7">
    <location>
        <position position="249"/>
    </location>
</feature>
<dbReference type="GO" id="GO:0003677">
    <property type="term" value="F:DNA binding"/>
    <property type="evidence" value="ECO:0007669"/>
    <property type="project" value="InterPro"/>
</dbReference>
<dbReference type="SUPFAM" id="SSF56219">
    <property type="entry name" value="DNase I-like"/>
    <property type="match status" value="1"/>
</dbReference>
<feature type="binding site" evidence="6">
    <location>
        <position position="248"/>
    </location>
    <ligand>
        <name>Mg(2+)</name>
        <dbReference type="ChEBI" id="CHEBI:18420"/>
        <label>1</label>
    </ligand>
</feature>
<gene>
    <name evidence="9" type="ORF">DFR24_3730</name>
</gene>
<sequence length="258" mass="29423">MRIITLNTNGIRSAASKGLFEWLPKQKADVLCIQETKAQLADIEKLPDFFPKGWTARFNSAKKKGYAGVAIYSKQEPDAVLDSLGVPEFDDEGRYLEFRFGNLSVVSLYLPSGSAGPERQASKDRFLEFFLAVLQSWAKNGRDYVVCADWNIAHTERDLKNWKSNQKNSGFLPHERAWMTRVLGEQGWTDAHRKLEPEGEGELYTWWSNRGDAWNKNVGWRIDYQLTTPGMAKKIKAAKVWKESRFSDHAPLIVDYAG</sequence>
<dbReference type="GO" id="GO:0008311">
    <property type="term" value="F:double-stranded DNA 3'-5' DNA exonuclease activity"/>
    <property type="evidence" value="ECO:0007669"/>
    <property type="project" value="TreeGrafter"/>
</dbReference>
<feature type="binding site" evidence="6">
    <location>
        <position position="249"/>
    </location>
    <ligand>
        <name>Mg(2+)</name>
        <dbReference type="ChEBI" id="CHEBI:18420"/>
        <label>1</label>
    </ligand>
</feature>
<dbReference type="PANTHER" id="PTHR22748:SF6">
    <property type="entry name" value="DNA-(APURINIC OR APYRIMIDINIC SITE) ENDONUCLEASE"/>
    <property type="match status" value="1"/>
</dbReference>
<dbReference type="PROSITE" id="PS51435">
    <property type="entry name" value="AP_NUCLEASE_F1_4"/>
    <property type="match status" value="1"/>
</dbReference>
<dbReference type="InterPro" id="IPR036691">
    <property type="entry name" value="Endo/exonu/phosph_ase_sf"/>
</dbReference>
<dbReference type="GO" id="GO:0046872">
    <property type="term" value="F:metal ion binding"/>
    <property type="evidence" value="ECO:0007669"/>
    <property type="project" value="UniProtKB-KW"/>
</dbReference>
<evidence type="ECO:0000256" key="4">
    <source>
        <dbReference type="ARBA" id="ARBA00022842"/>
    </source>
</evidence>
<dbReference type="PANTHER" id="PTHR22748">
    <property type="entry name" value="AP ENDONUCLEASE"/>
    <property type="match status" value="1"/>
</dbReference>
<feature type="site" description="Transition state stabilizer" evidence="7">
    <location>
        <position position="151"/>
    </location>
</feature>
<evidence type="ECO:0000259" key="8">
    <source>
        <dbReference type="Pfam" id="PF03372"/>
    </source>
</evidence>
<feature type="active site" description="Proton donor/acceptor" evidence="5">
    <location>
        <position position="149"/>
    </location>
</feature>
<dbReference type="GO" id="GO:0003906">
    <property type="term" value="F:DNA-(apurinic or apyrimidinic site) endonuclease activity"/>
    <property type="evidence" value="ECO:0007669"/>
    <property type="project" value="TreeGrafter"/>
</dbReference>
<dbReference type="Proteomes" id="UP000295341">
    <property type="component" value="Unassembled WGS sequence"/>
</dbReference>
<evidence type="ECO:0000313" key="9">
    <source>
        <dbReference type="EMBL" id="TDU26700.1"/>
    </source>
</evidence>
<protein>
    <submittedName>
        <fullName evidence="9">Exodeoxyribonuclease-3</fullName>
    </submittedName>
</protein>
<dbReference type="GO" id="GO:0008081">
    <property type="term" value="F:phosphoric diester hydrolase activity"/>
    <property type="evidence" value="ECO:0007669"/>
    <property type="project" value="TreeGrafter"/>
</dbReference>
<comment type="caution">
    <text evidence="9">The sequence shown here is derived from an EMBL/GenBank/DDBJ whole genome shotgun (WGS) entry which is preliminary data.</text>
</comment>
<dbReference type="CDD" id="cd10281">
    <property type="entry name" value="Nape_like_AP-endo"/>
    <property type="match status" value="1"/>
</dbReference>